<name>A0A4Q0MB27_9SPHI</name>
<reference evidence="1 4" key="2">
    <citation type="submission" date="2019-09" db="EMBL/GenBank/DDBJ databases">
        <title>Pararcticibacter amylolyticus gen. nov., sp. nov., isolated from a rottenly hemp rope, and reclassification of Pedobacter tournemirensis as Pararcticibacter tournemirensis comb. nov.</title>
        <authorList>
            <person name="Cai Y."/>
        </authorList>
    </citation>
    <scope>NUCLEOTIDE SEQUENCE [LARGE SCALE GENOMIC DNA]</scope>
    <source>
        <strain evidence="1 4">TF5-37.2-LB10</strain>
    </source>
</reference>
<sequence length="84" mass="8829">MSNQTKIIAALLAGVAVGAVAGLLLSPDSGEENREELAGWFKDMYRSSKEKAGELAEKGRNAVKSAQSKDFASATDDVEKTLGV</sequence>
<evidence type="ECO:0000313" key="2">
    <source>
        <dbReference type="EMBL" id="RXF70019.1"/>
    </source>
</evidence>
<organism evidence="2 3">
    <name type="scientific">Arcticibacter tournemirensis</name>
    <dbReference type="NCBI Taxonomy" id="699437"/>
    <lineage>
        <taxon>Bacteria</taxon>
        <taxon>Pseudomonadati</taxon>
        <taxon>Bacteroidota</taxon>
        <taxon>Sphingobacteriia</taxon>
        <taxon>Sphingobacteriales</taxon>
        <taxon>Sphingobacteriaceae</taxon>
        <taxon>Arcticibacter</taxon>
    </lineage>
</organism>
<gene>
    <name evidence="2" type="ORF">EKH83_09010</name>
    <name evidence="1" type="ORF">F1649_04165</name>
</gene>
<comment type="caution">
    <text evidence="2">The sequence shown here is derived from an EMBL/GenBank/DDBJ whole genome shotgun (WGS) entry which is preliminary data.</text>
</comment>
<reference evidence="2 3" key="1">
    <citation type="submission" date="2018-12" db="EMBL/GenBank/DDBJ databases">
        <title>The Draft Genome Sequence of the Soil Bacterium Pedobacter tournemirensis R1.</title>
        <authorList>
            <person name="He J."/>
        </authorList>
    </citation>
    <scope>NUCLEOTIDE SEQUENCE [LARGE SCALE GENOMIC DNA]</scope>
    <source>
        <strain evidence="2 3">R1</strain>
    </source>
</reference>
<dbReference type="EMBL" id="VWNE01000005">
    <property type="protein sequence ID" value="KAA8485321.1"/>
    <property type="molecule type" value="Genomic_DNA"/>
</dbReference>
<protein>
    <submittedName>
        <fullName evidence="2">YtxH domain-containing protein</fullName>
    </submittedName>
</protein>
<dbReference type="RefSeq" id="WP_128769092.1">
    <property type="nucleotide sequence ID" value="NZ_RXOC01000005.1"/>
</dbReference>
<dbReference type="InterPro" id="IPR052928">
    <property type="entry name" value="Desiccation-related_membrane"/>
</dbReference>
<proteinExistence type="predicted"/>
<dbReference type="Proteomes" id="UP000290848">
    <property type="component" value="Unassembled WGS sequence"/>
</dbReference>
<dbReference type="PANTHER" id="PTHR35792:SF2">
    <property type="entry name" value="GENERAL STRESS PROTEIN"/>
    <property type="match status" value="1"/>
</dbReference>
<dbReference type="OrthoDB" id="798666at2"/>
<evidence type="ECO:0000313" key="1">
    <source>
        <dbReference type="EMBL" id="KAA8485321.1"/>
    </source>
</evidence>
<evidence type="ECO:0000313" key="3">
    <source>
        <dbReference type="Proteomes" id="UP000290848"/>
    </source>
</evidence>
<evidence type="ECO:0000313" key="4">
    <source>
        <dbReference type="Proteomes" id="UP000322918"/>
    </source>
</evidence>
<dbReference type="EMBL" id="RXOC01000005">
    <property type="protein sequence ID" value="RXF70019.1"/>
    <property type="molecule type" value="Genomic_DNA"/>
</dbReference>
<dbReference type="InterPro" id="IPR024623">
    <property type="entry name" value="YtxH"/>
</dbReference>
<dbReference type="AlphaFoldDB" id="A0A4Q0MB27"/>
<accession>A0A4Q0MB27</accession>
<dbReference type="Proteomes" id="UP000322918">
    <property type="component" value="Unassembled WGS sequence"/>
</dbReference>
<keyword evidence="4" id="KW-1185">Reference proteome</keyword>
<dbReference type="Pfam" id="PF12732">
    <property type="entry name" value="YtxH"/>
    <property type="match status" value="1"/>
</dbReference>
<dbReference type="PANTHER" id="PTHR35792">
    <property type="entry name" value="GENERAL STRESS PROTEIN"/>
    <property type="match status" value="1"/>
</dbReference>